<dbReference type="EMBL" id="CAXDID020000033">
    <property type="protein sequence ID" value="CAL5995567.1"/>
    <property type="molecule type" value="Genomic_DNA"/>
</dbReference>
<evidence type="ECO:0000313" key="1">
    <source>
        <dbReference type="EMBL" id="CAI9960966.1"/>
    </source>
</evidence>
<dbReference type="Proteomes" id="UP001642409">
    <property type="component" value="Unassembled WGS sequence"/>
</dbReference>
<evidence type="ECO:0000313" key="2">
    <source>
        <dbReference type="EMBL" id="CAL5995567.1"/>
    </source>
</evidence>
<organism evidence="1">
    <name type="scientific">Hexamita inflata</name>
    <dbReference type="NCBI Taxonomy" id="28002"/>
    <lineage>
        <taxon>Eukaryota</taxon>
        <taxon>Metamonada</taxon>
        <taxon>Diplomonadida</taxon>
        <taxon>Hexamitidae</taxon>
        <taxon>Hexamitinae</taxon>
        <taxon>Hexamita</taxon>
    </lineage>
</organism>
<dbReference type="EMBL" id="CATOUU010000937">
    <property type="protein sequence ID" value="CAI9960966.1"/>
    <property type="molecule type" value="Genomic_DNA"/>
</dbReference>
<dbReference type="InterPro" id="IPR032675">
    <property type="entry name" value="LRR_dom_sf"/>
</dbReference>
<reference evidence="1" key="1">
    <citation type="submission" date="2023-06" db="EMBL/GenBank/DDBJ databases">
        <authorList>
            <person name="Kurt Z."/>
        </authorList>
    </citation>
    <scope>NUCLEOTIDE SEQUENCE</scope>
</reference>
<accession>A0AA86QSX9</accession>
<protein>
    <submittedName>
        <fullName evidence="1">Tandem-95 repeat protein</fullName>
    </submittedName>
    <submittedName>
        <fullName evidence="2">Tandem-95_repeat protein</fullName>
    </submittedName>
</protein>
<dbReference type="SUPFAM" id="SSF52058">
    <property type="entry name" value="L domain-like"/>
    <property type="match status" value="1"/>
</dbReference>
<proteinExistence type="predicted"/>
<gene>
    <name evidence="2" type="ORF">HINF_LOCUS14096</name>
    <name evidence="1" type="ORF">HINF_LOCUS48611</name>
</gene>
<dbReference type="Gene3D" id="3.80.10.10">
    <property type="entry name" value="Ribonuclease Inhibitor"/>
    <property type="match status" value="2"/>
</dbReference>
<evidence type="ECO:0000313" key="3">
    <source>
        <dbReference type="Proteomes" id="UP001642409"/>
    </source>
</evidence>
<keyword evidence="3" id="KW-1185">Reference proteome</keyword>
<comment type="caution">
    <text evidence="1">The sequence shown here is derived from an EMBL/GenBank/DDBJ whole genome shotgun (WGS) entry which is preliminary data.</text>
</comment>
<sequence>MIAIPQEFLVLTEKKYIRLENNEQQFNSLIGLEALQGVEHIEIQSYTDQFYIQNLESQRDSLISFVLENQFDEQIIQVDVSLFTQHIFSKLRRLTLFAIQIDSYTFLNGLSNLYDIELQNIYCKQNNLPECLGYLKQLHDISINYCDNVYFSNLICLHELHELENITIEGSNIIESLQGIQQLKNIKSLNIFEDFLNVDVTDIFKANKLKYVSIYVTNITISEVTIQNACLSNLKICDNTYGNILNDQANDQPNLYMNKLVNLKSLKQLEISNWSLLHQDSIAQLSLLTSLTLCHIQQINMSVIVKLLLLQKLVLKSVANIENFNQIAQLLELKHLEMSNCQLSNENLQYISQIKNLQSLTINFHQIGLQLFKDFSDAQNLKKICIINENISCLKGLEAIEHLEELKVNYYQIPLTHDLPDNHSLKSPLFNDLYMLSSLITQRKTKFSVQEYTLVLNEQLQSTTEIVNQKQTILNRQISNLHNIIRNINIIGSE</sequence>
<dbReference type="AlphaFoldDB" id="A0AA86QSX9"/>
<name>A0AA86QSX9_9EUKA</name>
<reference evidence="2 3" key="2">
    <citation type="submission" date="2024-07" db="EMBL/GenBank/DDBJ databases">
        <authorList>
            <person name="Akdeniz Z."/>
        </authorList>
    </citation>
    <scope>NUCLEOTIDE SEQUENCE [LARGE SCALE GENOMIC DNA]</scope>
</reference>